<feature type="transmembrane region" description="Helical" evidence="1">
    <location>
        <begin position="143"/>
        <end position="166"/>
    </location>
</feature>
<keyword evidence="1" id="KW-0472">Membrane</keyword>
<dbReference type="Proteomes" id="UP001169242">
    <property type="component" value="Unassembled WGS sequence"/>
</dbReference>
<protein>
    <submittedName>
        <fullName evidence="2">ABC transporter permease</fullName>
    </submittedName>
</protein>
<name>A0AA42IZ73_9FIRM</name>
<comment type="caution">
    <text evidence="2">The sequence shown here is derived from an EMBL/GenBank/DDBJ whole genome shotgun (WGS) entry which is preliminary data.</text>
</comment>
<dbReference type="EMBL" id="JAQIFT010000010">
    <property type="protein sequence ID" value="MDA3730264.1"/>
    <property type="molecule type" value="Genomic_DNA"/>
</dbReference>
<reference evidence="2" key="1">
    <citation type="journal article" date="2023" name="Int. J. Syst. Evol. Microbiol.">
        <title>&lt;i&gt;Holtiella tumoricola&lt;/i&gt; gen. nov. sp. nov., isolated from a human clinical sample.</title>
        <authorList>
            <person name="Allen-Vercoe E."/>
            <person name="Daigneault M.C."/>
            <person name="Vancuren S.J."/>
            <person name="Cochrane K."/>
            <person name="O'Neal L.L."/>
            <person name="Sankaranarayanan K."/>
            <person name="Lawson P.A."/>
        </authorList>
    </citation>
    <scope>NUCLEOTIDE SEQUENCE</scope>
    <source>
        <strain evidence="2">CC70A</strain>
    </source>
</reference>
<evidence type="ECO:0000256" key="1">
    <source>
        <dbReference type="SAM" id="Phobius"/>
    </source>
</evidence>
<keyword evidence="3" id="KW-1185">Reference proteome</keyword>
<evidence type="ECO:0000313" key="2">
    <source>
        <dbReference type="EMBL" id="MDA3730264.1"/>
    </source>
</evidence>
<evidence type="ECO:0000313" key="3">
    <source>
        <dbReference type="Proteomes" id="UP001169242"/>
    </source>
</evidence>
<dbReference type="AlphaFoldDB" id="A0AA42IZ73"/>
<keyword evidence="1" id="KW-1133">Transmembrane helix</keyword>
<proteinExistence type="predicted"/>
<keyword evidence="1" id="KW-0812">Transmembrane</keyword>
<feature type="transmembrane region" description="Helical" evidence="1">
    <location>
        <begin position="6"/>
        <end position="26"/>
    </location>
</feature>
<feature type="transmembrane region" description="Helical" evidence="1">
    <location>
        <begin position="65"/>
        <end position="88"/>
    </location>
</feature>
<gene>
    <name evidence="2" type="ORF">PBV87_01925</name>
</gene>
<feature type="transmembrane region" description="Helical" evidence="1">
    <location>
        <begin position="109"/>
        <end position="131"/>
    </location>
</feature>
<dbReference type="Pfam" id="PF06541">
    <property type="entry name" value="ABC_trans_CmpB"/>
    <property type="match status" value="1"/>
</dbReference>
<feature type="transmembrane region" description="Helical" evidence="1">
    <location>
        <begin position="38"/>
        <end position="59"/>
    </location>
</feature>
<dbReference type="RefSeq" id="WP_271010939.1">
    <property type="nucleotide sequence ID" value="NZ_JAQIFT010000010.1"/>
</dbReference>
<organism evidence="2 3">
    <name type="scientific">Holtiella tumoricola</name>
    <dbReference type="NCBI Taxonomy" id="3018743"/>
    <lineage>
        <taxon>Bacteria</taxon>
        <taxon>Bacillati</taxon>
        <taxon>Bacillota</taxon>
        <taxon>Clostridia</taxon>
        <taxon>Lachnospirales</taxon>
        <taxon>Cellulosilyticaceae</taxon>
        <taxon>Holtiella</taxon>
    </lineage>
</organism>
<accession>A0AA42IZ73</accession>
<sequence length="261" mass="30600">MLNFYINSLYFVLYSMLGWLSEVIYCSIPRKKLINRGFLNGPYCPVYGFGALLVIHFLWPFYPYPLLVFLLGIIVTSLLEYITSFLLEKLFHAHWWDYSQHHFNIHGRVCLLNSTLFGLLCLILVYGIHPFLTKGIFNIPSTFLPLIVMGFNIILCVDIVVTLYTITSLKDRVHSISELNTTLKEKLYLLENKLSSLEEKHLLSEGQRNLRCAEFITYLENEMNKKVAIKNILHDRLLDAFPSFHFIHLEEYISKLRDRLK</sequence>
<dbReference type="InterPro" id="IPR010540">
    <property type="entry name" value="CmpB_TMEM229"/>
</dbReference>